<reference evidence="2 3" key="1">
    <citation type="submission" date="2018-02" db="EMBL/GenBank/DDBJ databases">
        <title>The genomes of Aspergillus section Nigri reveals drivers in fungal speciation.</title>
        <authorList>
            <consortium name="DOE Joint Genome Institute"/>
            <person name="Vesth T.C."/>
            <person name="Nybo J."/>
            <person name="Theobald S."/>
            <person name="Brandl J."/>
            <person name="Frisvad J.C."/>
            <person name="Nielsen K.F."/>
            <person name="Lyhne E.K."/>
            <person name="Kogle M.E."/>
            <person name="Kuo A."/>
            <person name="Riley R."/>
            <person name="Clum A."/>
            <person name="Nolan M."/>
            <person name="Lipzen A."/>
            <person name="Salamov A."/>
            <person name="Henrissat B."/>
            <person name="Wiebenga A."/>
            <person name="De vries R.P."/>
            <person name="Grigoriev I.V."/>
            <person name="Mortensen U.H."/>
            <person name="Andersen M.R."/>
            <person name="Baker S.E."/>
        </authorList>
    </citation>
    <scope>NUCLEOTIDE SEQUENCE [LARGE SCALE GENOMIC DNA]</scope>
    <source>
        <strain evidence="2 3">CBS 707.79</strain>
    </source>
</reference>
<name>A0A319E420_9EURO</name>
<protein>
    <submittedName>
        <fullName evidence="2">Uncharacterized protein</fullName>
    </submittedName>
</protein>
<dbReference type="VEuPathDB" id="FungiDB:BO71DRAFT_395247"/>
<dbReference type="AlphaFoldDB" id="A0A319E420"/>
<organism evidence="2 3">
    <name type="scientific">Aspergillus ellipticus CBS 707.79</name>
    <dbReference type="NCBI Taxonomy" id="1448320"/>
    <lineage>
        <taxon>Eukaryota</taxon>
        <taxon>Fungi</taxon>
        <taxon>Dikarya</taxon>
        <taxon>Ascomycota</taxon>
        <taxon>Pezizomycotina</taxon>
        <taxon>Eurotiomycetes</taxon>
        <taxon>Eurotiomycetidae</taxon>
        <taxon>Eurotiales</taxon>
        <taxon>Aspergillaceae</taxon>
        <taxon>Aspergillus</taxon>
        <taxon>Aspergillus subgen. Circumdati</taxon>
    </lineage>
</organism>
<keyword evidence="3" id="KW-1185">Reference proteome</keyword>
<sequence>MLEKTSRLVTQCKVLKKQIMPESNTSGIRSNPNPSENTAAPSDSRSTSSDRTSENPGLASRPRPPTESLKRTRASDEDSGREAAVPESSGYRTVRPETLDSSSRSQKRKRLDKLIPGADEDVRNVTPMSIETEDISEEVQRRLEIKDRQRKKRSATKVDKRKRDSMTSNGSTSSPGTVTRHPKKKARVGTSRDR</sequence>
<feature type="compositionally biased region" description="Basic and acidic residues" evidence="1">
    <location>
        <begin position="68"/>
        <end position="81"/>
    </location>
</feature>
<feature type="compositionally biased region" description="Polar residues" evidence="1">
    <location>
        <begin position="166"/>
        <end position="177"/>
    </location>
</feature>
<feature type="compositionally biased region" description="Polar residues" evidence="1">
    <location>
        <begin position="21"/>
        <end position="41"/>
    </location>
</feature>
<dbReference type="OrthoDB" id="4509809at2759"/>
<evidence type="ECO:0000313" key="3">
    <source>
        <dbReference type="Proteomes" id="UP000247810"/>
    </source>
</evidence>
<dbReference type="EMBL" id="KZ825811">
    <property type="protein sequence ID" value="PYH98463.1"/>
    <property type="molecule type" value="Genomic_DNA"/>
</dbReference>
<evidence type="ECO:0000256" key="1">
    <source>
        <dbReference type="SAM" id="MobiDB-lite"/>
    </source>
</evidence>
<feature type="region of interest" description="Disordered" evidence="1">
    <location>
        <begin position="14"/>
        <end position="129"/>
    </location>
</feature>
<evidence type="ECO:0000313" key="2">
    <source>
        <dbReference type="EMBL" id="PYH98463.1"/>
    </source>
</evidence>
<feature type="region of interest" description="Disordered" evidence="1">
    <location>
        <begin position="141"/>
        <end position="194"/>
    </location>
</feature>
<accession>A0A319E420</accession>
<proteinExistence type="predicted"/>
<dbReference type="Proteomes" id="UP000247810">
    <property type="component" value="Unassembled WGS sequence"/>
</dbReference>
<feature type="compositionally biased region" description="Basic and acidic residues" evidence="1">
    <location>
        <begin position="156"/>
        <end position="165"/>
    </location>
</feature>
<gene>
    <name evidence="2" type="ORF">BO71DRAFT_395247</name>
</gene>